<comment type="caution">
    <text evidence="1">The sequence shown here is derived from an EMBL/GenBank/DDBJ whole genome shotgun (WGS) entry which is preliminary data.</text>
</comment>
<dbReference type="OrthoDB" id="1690557at2"/>
<protein>
    <recommendedName>
        <fullName evidence="3">ATPase</fullName>
    </recommendedName>
</protein>
<dbReference type="Proteomes" id="UP000798488">
    <property type="component" value="Unassembled WGS sequence"/>
</dbReference>
<dbReference type="EMBL" id="LSRS01000001">
    <property type="protein sequence ID" value="KAF1086742.1"/>
    <property type="molecule type" value="Genomic_DNA"/>
</dbReference>
<name>A0A9D3AZ56_9FIRM</name>
<gene>
    <name evidence="1" type="ORF">SPSYN_00461</name>
</gene>
<accession>A0A9D3AZ56</accession>
<evidence type="ECO:0000313" key="2">
    <source>
        <dbReference type="Proteomes" id="UP000798488"/>
    </source>
</evidence>
<organism evidence="1 2">
    <name type="scientific">Sporotomaculum syntrophicum</name>
    <dbReference type="NCBI Taxonomy" id="182264"/>
    <lineage>
        <taxon>Bacteria</taxon>
        <taxon>Bacillati</taxon>
        <taxon>Bacillota</taxon>
        <taxon>Clostridia</taxon>
        <taxon>Eubacteriales</taxon>
        <taxon>Desulfallaceae</taxon>
        <taxon>Sporotomaculum</taxon>
    </lineage>
</organism>
<evidence type="ECO:0008006" key="3">
    <source>
        <dbReference type="Google" id="ProtNLM"/>
    </source>
</evidence>
<keyword evidence="2" id="KW-1185">Reference proteome</keyword>
<reference evidence="1" key="1">
    <citation type="submission" date="2016-02" db="EMBL/GenBank/DDBJ databases">
        <title>Draft Genome Sequence of Sporotomaculum syntrophicum Strain FB, a Syntrophic Benzoate Degrader.</title>
        <authorList>
            <person name="Nobu M.K."/>
            <person name="Narihiro T."/>
            <person name="Qiu Y.-L."/>
            <person name="Ohashi A."/>
            <person name="Liu W.-T."/>
            <person name="Yuji S."/>
        </authorList>
    </citation>
    <scope>NUCLEOTIDE SEQUENCE</scope>
    <source>
        <strain evidence="1">FB</strain>
    </source>
</reference>
<sequence>MDLFNVINEMEELIESSPKVPMTKRVLVDEDRLLDYLDQIRASLPEELRQAKWVLQERDKVITDSKREAVRIIEDAQMQLEKKAVDSEVTRKAQEIGEEIRQRSEEVARQIKQGAIDYADEILAELEESINSILVQVQVNRSELKGSPKE</sequence>
<proteinExistence type="predicted"/>
<dbReference type="RefSeq" id="WP_161820866.1">
    <property type="nucleotide sequence ID" value="NZ_LSRS01000001.1"/>
</dbReference>
<evidence type="ECO:0000313" key="1">
    <source>
        <dbReference type="EMBL" id="KAF1086742.1"/>
    </source>
</evidence>
<dbReference type="AlphaFoldDB" id="A0A9D3AZ56"/>